<evidence type="ECO:0000313" key="4">
    <source>
        <dbReference type="Proteomes" id="UP000218272"/>
    </source>
</evidence>
<dbReference type="EMBL" id="AP017655">
    <property type="protein sequence ID" value="BAV65598.1"/>
    <property type="molecule type" value="Genomic_DNA"/>
</dbReference>
<organism evidence="3 4">
    <name type="scientific">Sphingobium cloacae</name>
    <dbReference type="NCBI Taxonomy" id="120107"/>
    <lineage>
        <taxon>Bacteria</taxon>
        <taxon>Pseudomonadati</taxon>
        <taxon>Pseudomonadota</taxon>
        <taxon>Alphaproteobacteria</taxon>
        <taxon>Sphingomonadales</taxon>
        <taxon>Sphingomonadaceae</taxon>
        <taxon>Sphingobium</taxon>
    </lineage>
</organism>
<feature type="region of interest" description="Disordered" evidence="1">
    <location>
        <begin position="103"/>
        <end position="128"/>
    </location>
</feature>
<keyword evidence="2" id="KW-1133">Transmembrane helix</keyword>
<reference evidence="3 4" key="1">
    <citation type="submission" date="2016-10" db="EMBL/GenBank/DDBJ databases">
        <title>Complete Genome Sequence of the Nonylphenol-Degrading Bacterium Sphingobium cloacae JCM 10874T.</title>
        <authorList>
            <person name="Ootsuka M."/>
            <person name="Nishizawa T."/>
            <person name="Ohta H."/>
        </authorList>
    </citation>
    <scope>NUCLEOTIDE SEQUENCE [LARGE SCALE GENOMIC DNA]</scope>
    <source>
        <strain evidence="3 4">JCM 10874</strain>
    </source>
</reference>
<dbReference type="AlphaFoldDB" id="A0A1E1F507"/>
<sequence length="128" mass="15172">MDQMGNRQKQEIGRWANNRVENSHLASRRRERVLRFRQMKALQKFAAVHANIPNHFSHERHLIDREFRRFATRYERRTIHLAGFVHLAAAMIWMRSMSIRPRPPPPLARITQLPDTSSPQLPGAKHHE</sequence>
<gene>
    <name evidence="3" type="ORF">SCLO_1025580</name>
</gene>
<feature type="transmembrane region" description="Helical" evidence="2">
    <location>
        <begin position="78"/>
        <end position="96"/>
    </location>
</feature>
<name>A0A1E1F507_9SPHN</name>
<dbReference type="Proteomes" id="UP000218272">
    <property type="component" value="Chromosome SCLO_1"/>
</dbReference>
<keyword evidence="2" id="KW-0812">Transmembrane</keyword>
<accession>A0A1E1F507</accession>
<keyword evidence="2" id="KW-0472">Membrane</keyword>
<protein>
    <submittedName>
        <fullName evidence="3">IS6 family transposase</fullName>
    </submittedName>
</protein>
<evidence type="ECO:0000256" key="1">
    <source>
        <dbReference type="SAM" id="MobiDB-lite"/>
    </source>
</evidence>
<dbReference type="KEGG" id="sclo:SCLO_1025580"/>
<proteinExistence type="predicted"/>
<evidence type="ECO:0000313" key="3">
    <source>
        <dbReference type="EMBL" id="BAV65598.1"/>
    </source>
</evidence>
<dbReference type="RefSeq" id="WP_083949007.1">
    <property type="nucleotide sequence ID" value="NZ_AP017655.1"/>
</dbReference>
<evidence type="ECO:0000256" key="2">
    <source>
        <dbReference type="SAM" id="Phobius"/>
    </source>
</evidence>
<keyword evidence="4" id="KW-1185">Reference proteome</keyword>